<keyword evidence="1" id="KW-1133">Transmembrane helix</keyword>
<dbReference type="AlphaFoldDB" id="A0AAW3ZI20"/>
<evidence type="ECO:0000313" key="2">
    <source>
        <dbReference type="EMBL" id="MBD8524889.1"/>
    </source>
</evidence>
<feature type="transmembrane region" description="Helical" evidence="1">
    <location>
        <begin position="117"/>
        <end position="136"/>
    </location>
</feature>
<feature type="transmembrane region" description="Helical" evidence="1">
    <location>
        <begin position="338"/>
        <end position="355"/>
    </location>
</feature>
<feature type="transmembrane region" description="Helical" evidence="1">
    <location>
        <begin position="41"/>
        <end position="67"/>
    </location>
</feature>
<feature type="transmembrane region" description="Helical" evidence="1">
    <location>
        <begin position="281"/>
        <end position="301"/>
    </location>
</feature>
<feature type="transmembrane region" description="Helical" evidence="1">
    <location>
        <begin position="313"/>
        <end position="331"/>
    </location>
</feature>
<feature type="transmembrane region" description="Helical" evidence="1">
    <location>
        <begin position="195"/>
        <end position="225"/>
    </location>
</feature>
<comment type="caution">
    <text evidence="2">The sequence shown here is derived from an EMBL/GenBank/DDBJ whole genome shotgun (WGS) entry which is preliminary data.</text>
</comment>
<sequence>MGGIEWAARSIEQMAAWADRVAKRADAFAWLNRTSLMLERLSFATVCLCVVATLAVVFAAMSTASLWQDELATVMFFSSQGPWHTVTTYASGSNNHIFFNLLNALTPKTDPFDPLQARFWSFASVAACATFLGVFFARRGFYLEGAIGLALLFLSIPLVELSGQARGYGLAGLAATATCIALVKYNERPALAPILVVGVATVLGSYSLLTYLALGFSALGVAFVFSRDYRWVVVGAAAFIVLVGLHAAVIDDIYRTSIGWAAKWGAPYATINATTQTVSQYFLIGASDQLLFFLFSALALGAMIAEDTAHTRAARMLLATSLLFLAGCLVMKTTTVRAAFFVAYPLTVCMLLLVSQLRRFAAVRLLLPLMAVLVGFVASNKSYGQIDRFEYLPRDNWKGAAEYIESSLPPGTPVYVNQRAHNLRAYLSEDFPIVNSFDAGQFSKGLMVVVDFALKPEDRFDTTQLGSAWKETSIPQLRNSRIIIYLTAGCCGVDDHSTPTKPGVTPPNIP</sequence>
<proteinExistence type="predicted"/>
<organism evidence="2 3">
    <name type="scientific">Pseudomarimonas arenosa</name>
    <dbReference type="NCBI Taxonomy" id="2774145"/>
    <lineage>
        <taxon>Bacteria</taxon>
        <taxon>Pseudomonadati</taxon>
        <taxon>Pseudomonadota</taxon>
        <taxon>Gammaproteobacteria</taxon>
        <taxon>Lysobacterales</taxon>
        <taxon>Lysobacteraceae</taxon>
        <taxon>Pseudomarimonas</taxon>
    </lineage>
</organism>
<feature type="transmembrane region" description="Helical" evidence="1">
    <location>
        <begin position="231"/>
        <end position="250"/>
    </location>
</feature>
<feature type="transmembrane region" description="Helical" evidence="1">
    <location>
        <begin position="361"/>
        <end position="379"/>
    </location>
</feature>
<keyword evidence="1" id="KW-0472">Membrane</keyword>
<keyword evidence="3" id="KW-1185">Reference proteome</keyword>
<reference evidence="2 3" key="1">
    <citation type="submission" date="2020-09" db="EMBL/GenBank/DDBJ databases">
        <title>Pseudoxanthomonas sp. CAU 1598 isolated from sand of Yaerae Beach.</title>
        <authorList>
            <person name="Kim W."/>
        </authorList>
    </citation>
    <scope>NUCLEOTIDE SEQUENCE [LARGE SCALE GENOMIC DNA]</scope>
    <source>
        <strain evidence="2 3">CAU 1598</strain>
    </source>
</reference>
<evidence type="ECO:0008006" key="4">
    <source>
        <dbReference type="Google" id="ProtNLM"/>
    </source>
</evidence>
<protein>
    <recommendedName>
        <fullName evidence="4">Glycosyltransferase RgtA/B/C/D-like domain-containing protein</fullName>
    </recommendedName>
</protein>
<evidence type="ECO:0000256" key="1">
    <source>
        <dbReference type="SAM" id="Phobius"/>
    </source>
</evidence>
<dbReference type="EMBL" id="JACYTR010000005">
    <property type="protein sequence ID" value="MBD8524889.1"/>
    <property type="molecule type" value="Genomic_DNA"/>
</dbReference>
<dbReference type="Proteomes" id="UP000613768">
    <property type="component" value="Unassembled WGS sequence"/>
</dbReference>
<gene>
    <name evidence="2" type="ORF">IFO71_03950</name>
</gene>
<evidence type="ECO:0000313" key="3">
    <source>
        <dbReference type="Proteomes" id="UP000613768"/>
    </source>
</evidence>
<feature type="transmembrane region" description="Helical" evidence="1">
    <location>
        <begin position="165"/>
        <end position="183"/>
    </location>
</feature>
<dbReference type="RefSeq" id="WP_192028239.1">
    <property type="nucleotide sequence ID" value="NZ_JACYTR010000005.1"/>
</dbReference>
<accession>A0AAW3ZI20</accession>
<name>A0AAW3ZI20_9GAMM</name>
<keyword evidence="1" id="KW-0812">Transmembrane</keyword>
<feature type="transmembrane region" description="Helical" evidence="1">
    <location>
        <begin position="141"/>
        <end position="159"/>
    </location>
</feature>